<keyword evidence="3" id="KW-1185">Reference proteome</keyword>
<evidence type="ECO:0000256" key="1">
    <source>
        <dbReference type="SAM" id="Phobius"/>
    </source>
</evidence>
<organism evidence="2 3">
    <name type="scientific">Paxillus rubicundulus Ve08.2h10</name>
    <dbReference type="NCBI Taxonomy" id="930991"/>
    <lineage>
        <taxon>Eukaryota</taxon>
        <taxon>Fungi</taxon>
        <taxon>Dikarya</taxon>
        <taxon>Basidiomycota</taxon>
        <taxon>Agaricomycotina</taxon>
        <taxon>Agaricomycetes</taxon>
        <taxon>Agaricomycetidae</taxon>
        <taxon>Boletales</taxon>
        <taxon>Paxilineae</taxon>
        <taxon>Paxillaceae</taxon>
        <taxon>Paxillus</taxon>
    </lineage>
</organism>
<protein>
    <submittedName>
        <fullName evidence="2">Uncharacterized protein</fullName>
    </submittedName>
</protein>
<keyword evidence="1" id="KW-0812">Transmembrane</keyword>
<dbReference type="EMBL" id="KN830709">
    <property type="protein sequence ID" value="KIK72546.1"/>
    <property type="molecule type" value="Genomic_DNA"/>
</dbReference>
<keyword evidence="1" id="KW-1133">Transmembrane helix</keyword>
<dbReference type="Proteomes" id="UP000054538">
    <property type="component" value="Unassembled WGS sequence"/>
</dbReference>
<dbReference type="InParanoid" id="A0A0D0CP16"/>
<keyword evidence="1" id="KW-0472">Membrane</keyword>
<accession>A0A0D0CP16</accession>
<dbReference type="AlphaFoldDB" id="A0A0D0CP16"/>
<dbReference type="HOGENOM" id="CLU_3087918_0_0_1"/>
<proteinExistence type="predicted"/>
<evidence type="ECO:0000313" key="2">
    <source>
        <dbReference type="EMBL" id="KIK72546.1"/>
    </source>
</evidence>
<sequence length="52" mass="6231">MSEYLPSALDIYYRLWFIRILTIGSGALEYLLSALVYQNVYYLVFQQQDILY</sequence>
<gene>
    <name evidence="2" type="ORF">PAXRUDRAFT_21861</name>
</gene>
<evidence type="ECO:0000313" key="3">
    <source>
        <dbReference type="Proteomes" id="UP000054538"/>
    </source>
</evidence>
<name>A0A0D0CP16_9AGAM</name>
<feature type="transmembrane region" description="Helical" evidence="1">
    <location>
        <begin position="16"/>
        <end position="37"/>
    </location>
</feature>
<reference evidence="3" key="2">
    <citation type="submission" date="2015-01" db="EMBL/GenBank/DDBJ databases">
        <title>Evolutionary Origins and Diversification of the Mycorrhizal Mutualists.</title>
        <authorList>
            <consortium name="DOE Joint Genome Institute"/>
            <consortium name="Mycorrhizal Genomics Consortium"/>
            <person name="Kohler A."/>
            <person name="Kuo A."/>
            <person name="Nagy L.G."/>
            <person name="Floudas D."/>
            <person name="Copeland A."/>
            <person name="Barry K.W."/>
            <person name="Cichocki N."/>
            <person name="Veneault-Fourrey C."/>
            <person name="LaButti K."/>
            <person name="Lindquist E.A."/>
            <person name="Lipzen A."/>
            <person name="Lundell T."/>
            <person name="Morin E."/>
            <person name="Murat C."/>
            <person name="Riley R."/>
            <person name="Ohm R."/>
            <person name="Sun H."/>
            <person name="Tunlid A."/>
            <person name="Henrissat B."/>
            <person name="Grigoriev I.V."/>
            <person name="Hibbett D.S."/>
            <person name="Martin F."/>
        </authorList>
    </citation>
    <scope>NUCLEOTIDE SEQUENCE [LARGE SCALE GENOMIC DNA]</scope>
    <source>
        <strain evidence="3">Ve08.2h10</strain>
    </source>
</reference>
<reference evidence="2 3" key="1">
    <citation type="submission" date="2014-04" db="EMBL/GenBank/DDBJ databases">
        <authorList>
            <consortium name="DOE Joint Genome Institute"/>
            <person name="Kuo A."/>
            <person name="Kohler A."/>
            <person name="Jargeat P."/>
            <person name="Nagy L.G."/>
            <person name="Floudas D."/>
            <person name="Copeland A."/>
            <person name="Barry K.W."/>
            <person name="Cichocki N."/>
            <person name="Veneault-Fourrey C."/>
            <person name="LaButti K."/>
            <person name="Lindquist E.A."/>
            <person name="Lipzen A."/>
            <person name="Lundell T."/>
            <person name="Morin E."/>
            <person name="Murat C."/>
            <person name="Sun H."/>
            <person name="Tunlid A."/>
            <person name="Henrissat B."/>
            <person name="Grigoriev I.V."/>
            <person name="Hibbett D.S."/>
            <person name="Martin F."/>
            <person name="Nordberg H.P."/>
            <person name="Cantor M.N."/>
            <person name="Hua S.X."/>
        </authorList>
    </citation>
    <scope>NUCLEOTIDE SEQUENCE [LARGE SCALE GENOMIC DNA]</scope>
    <source>
        <strain evidence="2 3">Ve08.2h10</strain>
    </source>
</reference>